<proteinExistence type="predicted"/>
<gene>
    <name evidence="2" type="ORF">Ae201684_017077</name>
</gene>
<keyword evidence="1" id="KW-0472">Membrane</keyword>
<keyword evidence="1" id="KW-0812">Transmembrane</keyword>
<dbReference type="AlphaFoldDB" id="A0A6G0WA02"/>
<dbReference type="Proteomes" id="UP000481153">
    <property type="component" value="Unassembled WGS sequence"/>
</dbReference>
<dbReference type="VEuPathDB" id="FungiDB:AeMF1_020206"/>
<feature type="transmembrane region" description="Helical" evidence="1">
    <location>
        <begin position="211"/>
        <end position="231"/>
    </location>
</feature>
<name>A0A6G0WA02_9STRA</name>
<accession>A0A6G0WA02</accession>
<reference evidence="2 3" key="1">
    <citation type="submission" date="2019-07" db="EMBL/GenBank/DDBJ databases">
        <title>Genomics analysis of Aphanomyces spp. identifies a new class of oomycete effector associated with host adaptation.</title>
        <authorList>
            <person name="Gaulin E."/>
        </authorList>
    </citation>
    <scope>NUCLEOTIDE SEQUENCE [LARGE SCALE GENOMIC DNA]</scope>
    <source>
        <strain evidence="2 3">ATCC 201684</strain>
    </source>
</reference>
<evidence type="ECO:0000313" key="3">
    <source>
        <dbReference type="Proteomes" id="UP000481153"/>
    </source>
</evidence>
<evidence type="ECO:0000313" key="2">
    <source>
        <dbReference type="EMBL" id="KAF0724178.1"/>
    </source>
</evidence>
<protein>
    <submittedName>
        <fullName evidence="2">Uncharacterized protein</fullName>
    </submittedName>
</protein>
<keyword evidence="3" id="KW-1185">Reference proteome</keyword>
<dbReference type="EMBL" id="VJMJ01000278">
    <property type="protein sequence ID" value="KAF0724178.1"/>
    <property type="molecule type" value="Genomic_DNA"/>
</dbReference>
<comment type="caution">
    <text evidence="2">The sequence shown here is derived from an EMBL/GenBank/DDBJ whole genome shotgun (WGS) entry which is preliminary data.</text>
</comment>
<evidence type="ECO:0000256" key="1">
    <source>
        <dbReference type="SAM" id="Phobius"/>
    </source>
</evidence>
<sequence>METLRRLRLALEFSQRTIHPTCWISTLLWIKRHFVYGNMNKSEAQPNFTPESPRSRHGSSLKAGARRAASTWSALWSLLFLVVGLHTTPTVAKTTAIATSSNATTSSCHATAMCTLLASGLTCNRTVGGCPPCLYTNQTANTVLCVDKASSPPGCPSLPQPFLADCETDKTASSSTTTAPLETTTPPEVLQATLPETTVAAAQGSPESTTIILVVVGAIVLVGAVLGFVLFQRRRRRQLNPSNDRPRRPEGNREIVVKSKSVEQNPPIIVMSNCSAVSSEADGDIMSTMFMRFRSTSDYAADERHSVFSECSTGSSDFHKDGIEI</sequence>
<organism evidence="2 3">
    <name type="scientific">Aphanomyces euteiches</name>
    <dbReference type="NCBI Taxonomy" id="100861"/>
    <lineage>
        <taxon>Eukaryota</taxon>
        <taxon>Sar</taxon>
        <taxon>Stramenopiles</taxon>
        <taxon>Oomycota</taxon>
        <taxon>Saprolegniomycetes</taxon>
        <taxon>Saprolegniales</taxon>
        <taxon>Verrucalvaceae</taxon>
        <taxon>Aphanomyces</taxon>
    </lineage>
</organism>
<keyword evidence="1" id="KW-1133">Transmembrane helix</keyword>